<keyword evidence="1" id="KW-0378">Hydrolase</keyword>
<organism evidence="3 4">
    <name type="scientific">Exophiala aquamarina CBS 119918</name>
    <dbReference type="NCBI Taxonomy" id="1182545"/>
    <lineage>
        <taxon>Eukaryota</taxon>
        <taxon>Fungi</taxon>
        <taxon>Dikarya</taxon>
        <taxon>Ascomycota</taxon>
        <taxon>Pezizomycotina</taxon>
        <taxon>Eurotiomycetes</taxon>
        <taxon>Chaetothyriomycetidae</taxon>
        <taxon>Chaetothyriales</taxon>
        <taxon>Herpotrichiellaceae</taxon>
        <taxon>Exophiala</taxon>
    </lineage>
</organism>
<dbReference type="Gene3D" id="3.40.50.1820">
    <property type="entry name" value="alpha/beta hydrolase"/>
    <property type="match status" value="1"/>
</dbReference>
<dbReference type="SMART" id="SM00939">
    <property type="entry name" value="PepX_C"/>
    <property type="match status" value="1"/>
</dbReference>
<evidence type="ECO:0000256" key="1">
    <source>
        <dbReference type="ARBA" id="ARBA00022801"/>
    </source>
</evidence>
<dbReference type="Proteomes" id="UP000027920">
    <property type="component" value="Unassembled WGS sequence"/>
</dbReference>
<dbReference type="EMBL" id="AMGV01000002">
    <property type="protein sequence ID" value="KEF61800.1"/>
    <property type="molecule type" value="Genomic_DNA"/>
</dbReference>
<dbReference type="InterPro" id="IPR008979">
    <property type="entry name" value="Galactose-bd-like_sf"/>
</dbReference>
<accession>A0A072Q1R3</accession>
<dbReference type="SUPFAM" id="SSF49785">
    <property type="entry name" value="Galactose-binding domain-like"/>
    <property type="match status" value="1"/>
</dbReference>
<dbReference type="AlphaFoldDB" id="A0A072Q1R3"/>
<keyword evidence="4" id="KW-1185">Reference proteome</keyword>
<dbReference type="Pfam" id="PF02129">
    <property type="entry name" value="Peptidase_S15"/>
    <property type="match status" value="1"/>
</dbReference>
<dbReference type="OrthoDB" id="416441at2759"/>
<reference evidence="3 4" key="1">
    <citation type="submission" date="2013-03" db="EMBL/GenBank/DDBJ databases">
        <title>The Genome Sequence of Exophiala aquamarina CBS 119918.</title>
        <authorList>
            <consortium name="The Broad Institute Genomics Platform"/>
            <person name="Cuomo C."/>
            <person name="de Hoog S."/>
            <person name="Gorbushina A."/>
            <person name="Walker B."/>
            <person name="Young S.K."/>
            <person name="Zeng Q."/>
            <person name="Gargeya S."/>
            <person name="Fitzgerald M."/>
            <person name="Haas B."/>
            <person name="Abouelleil A."/>
            <person name="Allen A.W."/>
            <person name="Alvarado L."/>
            <person name="Arachchi H.M."/>
            <person name="Berlin A.M."/>
            <person name="Chapman S.B."/>
            <person name="Gainer-Dewar J."/>
            <person name="Goldberg J."/>
            <person name="Griggs A."/>
            <person name="Gujja S."/>
            <person name="Hansen M."/>
            <person name="Howarth C."/>
            <person name="Imamovic A."/>
            <person name="Ireland A."/>
            <person name="Larimer J."/>
            <person name="McCowan C."/>
            <person name="Murphy C."/>
            <person name="Pearson M."/>
            <person name="Poon T.W."/>
            <person name="Priest M."/>
            <person name="Roberts A."/>
            <person name="Saif S."/>
            <person name="Shea T."/>
            <person name="Sisk P."/>
            <person name="Sykes S."/>
            <person name="Wortman J."/>
            <person name="Nusbaum C."/>
            <person name="Birren B."/>
        </authorList>
    </citation>
    <scope>NUCLEOTIDE SEQUENCE [LARGE SCALE GENOMIC DNA]</scope>
    <source>
        <strain evidence="3 4">CBS 119918</strain>
    </source>
</reference>
<proteinExistence type="predicted"/>
<dbReference type="VEuPathDB" id="FungiDB:A1O9_03370"/>
<comment type="caution">
    <text evidence="3">The sequence shown here is derived from an EMBL/GenBank/DDBJ whole genome shotgun (WGS) entry which is preliminary data.</text>
</comment>
<dbReference type="InterPro" id="IPR000383">
    <property type="entry name" value="Xaa-Pro-like_dom"/>
</dbReference>
<dbReference type="InterPro" id="IPR029058">
    <property type="entry name" value="AB_hydrolase_fold"/>
</dbReference>
<dbReference type="SUPFAM" id="SSF53474">
    <property type="entry name" value="alpha/beta-Hydrolases"/>
    <property type="match status" value="1"/>
</dbReference>
<dbReference type="GO" id="GO:0008239">
    <property type="term" value="F:dipeptidyl-peptidase activity"/>
    <property type="evidence" value="ECO:0007669"/>
    <property type="project" value="InterPro"/>
</dbReference>
<feature type="domain" description="Xaa-Pro dipeptidyl-peptidase C-terminal" evidence="2">
    <location>
        <begin position="319"/>
        <end position="596"/>
    </location>
</feature>
<protein>
    <recommendedName>
        <fullName evidence="2">Xaa-Pro dipeptidyl-peptidase C-terminal domain-containing protein</fullName>
    </recommendedName>
</protein>
<dbReference type="InterPro" id="IPR050585">
    <property type="entry name" value="Xaa-Pro_dipeptidyl-ppase/CocE"/>
</dbReference>
<evidence type="ECO:0000313" key="3">
    <source>
        <dbReference type="EMBL" id="KEF61800.1"/>
    </source>
</evidence>
<dbReference type="RefSeq" id="XP_013264390.1">
    <property type="nucleotide sequence ID" value="XM_013408936.1"/>
</dbReference>
<dbReference type="InterPro" id="IPR005674">
    <property type="entry name" value="CocE/Ser_esterase"/>
</dbReference>
<name>A0A072Q1R3_9EURO</name>
<dbReference type="PANTHER" id="PTHR43056">
    <property type="entry name" value="PEPTIDASE S9 PROLYL OLIGOPEPTIDASE"/>
    <property type="match status" value="1"/>
</dbReference>
<dbReference type="NCBIfam" id="TIGR00976">
    <property type="entry name" value="CocE_NonD"/>
    <property type="match status" value="1"/>
</dbReference>
<dbReference type="Gene3D" id="2.60.120.260">
    <property type="entry name" value="Galactose-binding domain-like"/>
    <property type="match status" value="1"/>
</dbReference>
<gene>
    <name evidence="3" type="ORF">A1O9_03370</name>
</gene>
<dbReference type="PANTHER" id="PTHR43056:SF10">
    <property type="entry name" value="COCE_NOND FAMILY, PUTATIVE (AFU_ORTHOLOGUE AFUA_7G00600)-RELATED"/>
    <property type="match status" value="1"/>
</dbReference>
<dbReference type="Gene3D" id="1.10.3020.20">
    <property type="match status" value="1"/>
</dbReference>
<evidence type="ECO:0000313" key="4">
    <source>
        <dbReference type="Proteomes" id="UP000027920"/>
    </source>
</evidence>
<dbReference type="InterPro" id="IPR013736">
    <property type="entry name" value="Xaa-Pro_dipept_C"/>
</dbReference>
<dbReference type="HOGENOM" id="CLU_015590_2_1_1"/>
<sequence>MPNPIRDLYKIDQTSFDYVYEENVTVALKGDKGVVRCNVYRPKDTSKAYPVLVTYGPYGKDIHYSHFHADSFSEVPEDHHSPHSAWETPDPGYWTRHEYAIVRADERGTGQSPGVLNTMSRGTSEAFFDVVEWAASQPWSNGKVGLLGISYYAGSQWRVAARQPKGLACIIPWEGMSDYYRDRCRHGGILSNTFISFWWNRQVITNQYGRPGRAARNWGFDTIEGDLSEEELLTNLRDQTKDNETHRFRDEDYYASKDYDMNDIKVPVLSVGNWGGILLHLRGNIEGYLNAGSKLRYLRLITGRHDLPFYGKENVEMQKSFLDAFLKGRDTQGWSTGQAPKVGLVLRKGNVGYNDVEAEKRYPHRFENEWPIARTDYTKYFLTMGKQLLDSASYNTQRSQASYDAQQSKLSYKALGTLQNPQLVQFVSEPFQHETEITGHIVVHLNVSCSGITEAAKEPSELDLFLTLRHLDLTGNEILYTGTVGDPVPITKGWLRVSLRKTEPNHPRSKPWHPHREYLSTDVLPVKPGEVYGVDVEVWPTNVVVDKGNRLVLEVSSGDTQGAGLFEHTSDADRPRDLLDGWNHINFGPEYENYVLLPVIPAK</sequence>
<dbReference type="STRING" id="1182545.A0A072Q1R3"/>
<evidence type="ECO:0000259" key="2">
    <source>
        <dbReference type="SMART" id="SM00939"/>
    </source>
</evidence>
<dbReference type="Pfam" id="PF08530">
    <property type="entry name" value="PepX_C"/>
    <property type="match status" value="1"/>
</dbReference>
<dbReference type="GeneID" id="25278306"/>